<keyword evidence="5" id="KW-1185">Reference proteome</keyword>
<feature type="coiled-coil region" evidence="1">
    <location>
        <begin position="3"/>
        <end position="30"/>
    </location>
</feature>
<keyword evidence="3" id="KW-1133">Transmembrane helix</keyword>
<dbReference type="PANTHER" id="PTHR47372">
    <property type="entry name" value="DAUER UP-REGULATED-RELATED"/>
    <property type="match status" value="1"/>
</dbReference>
<evidence type="ECO:0000313" key="5">
    <source>
        <dbReference type="Proteomes" id="UP001206692"/>
    </source>
</evidence>
<accession>A0ABT1SPI4</accession>
<evidence type="ECO:0000313" key="4">
    <source>
        <dbReference type="EMBL" id="MCQ5341538.1"/>
    </source>
</evidence>
<dbReference type="PANTHER" id="PTHR47372:SF11">
    <property type="entry name" value="RE19971P"/>
    <property type="match status" value="1"/>
</dbReference>
<proteinExistence type="predicted"/>
<dbReference type="RefSeq" id="WP_062412856.1">
    <property type="nucleotide sequence ID" value="NZ_JAJCIO010000001.1"/>
</dbReference>
<keyword evidence="1" id="KW-0175">Coiled coil</keyword>
<feature type="transmembrane region" description="Helical" evidence="3">
    <location>
        <begin position="64"/>
        <end position="84"/>
    </location>
</feature>
<sequence>MANEENAKTVEQLQEELAALKQELADFKQSHSKPIEDAANSVVKAMEQTTEDKDVQVEMLCRWAAARAGAIVIAPLIGTAALMANEVYLVSRIAKVYDVKLSERALIAFLGAVGSRVAGTLLTTLIPFSIIQVPVAVGITYSLGRVTQRWLKDGMPTDMGPYIEMMGEWKDKAREQADKLKENPLKNVPLGDETIDFMKKWGGVAKDRIQDVKEKGEELYNSVVHKDDLVDEIVDEKAEDLKDAADDAKDAFNDTVDKVVDSDAMDKAKDVARDAKDAAEDVKDAAKDAVKDAKDAAKDVAKDAKDTAKDVSDMDADDVEEKVKEAVEEAKKSLEDMK</sequence>
<keyword evidence="3" id="KW-0812">Transmembrane</keyword>
<evidence type="ECO:0000256" key="3">
    <source>
        <dbReference type="SAM" id="Phobius"/>
    </source>
</evidence>
<feature type="region of interest" description="Disordered" evidence="2">
    <location>
        <begin position="273"/>
        <end position="338"/>
    </location>
</feature>
<dbReference type="Gene3D" id="1.20.120.20">
    <property type="entry name" value="Apolipoprotein"/>
    <property type="match status" value="1"/>
</dbReference>
<evidence type="ECO:0000256" key="2">
    <source>
        <dbReference type="SAM" id="MobiDB-lite"/>
    </source>
</evidence>
<evidence type="ECO:0008006" key="6">
    <source>
        <dbReference type="Google" id="ProtNLM"/>
    </source>
</evidence>
<feature type="compositionally biased region" description="Basic and acidic residues" evidence="2">
    <location>
        <begin position="321"/>
        <end position="338"/>
    </location>
</feature>
<keyword evidence="3" id="KW-0472">Membrane</keyword>
<comment type="caution">
    <text evidence="4">The sequence shown here is derived from an EMBL/GenBank/DDBJ whole genome shotgun (WGS) entry which is preliminary data.</text>
</comment>
<name>A0ABT1SPI4_9FIRM</name>
<evidence type="ECO:0000256" key="1">
    <source>
        <dbReference type="SAM" id="Coils"/>
    </source>
</evidence>
<protein>
    <recommendedName>
        <fullName evidence="6">DUF697 domain-containing protein</fullName>
    </recommendedName>
</protein>
<reference evidence="4 5" key="1">
    <citation type="submission" date="2022-06" db="EMBL/GenBank/DDBJ databases">
        <title>Isolation of gut microbiota from human fecal samples.</title>
        <authorList>
            <person name="Pamer E.G."/>
            <person name="Barat B."/>
            <person name="Waligurski E."/>
            <person name="Medina S."/>
            <person name="Paddock L."/>
            <person name="Mostad J."/>
        </authorList>
    </citation>
    <scope>NUCLEOTIDE SEQUENCE [LARGE SCALE GENOMIC DNA]</scope>
    <source>
        <strain evidence="4 5">DFI.1.1</strain>
    </source>
</reference>
<organism evidence="4 5">
    <name type="scientific">Megasphaera massiliensis</name>
    <dbReference type="NCBI Taxonomy" id="1232428"/>
    <lineage>
        <taxon>Bacteria</taxon>
        <taxon>Bacillati</taxon>
        <taxon>Bacillota</taxon>
        <taxon>Negativicutes</taxon>
        <taxon>Veillonellales</taxon>
        <taxon>Veillonellaceae</taxon>
        <taxon>Megasphaera</taxon>
    </lineage>
</organism>
<dbReference type="Proteomes" id="UP001206692">
    <property type="component" value="Unassembled WGS sequence"/>
</dbReference>
<gene>
    <name evidence="4" type="ORF">NE675_00605</name>
</gene>
<dbReference type="EMBL" id="JANGEW010000001">
    <property type="protein sequence ID" value="MCQ5341538.1"/>
    <property type="molecule type" value="Genomic_DNA"/>
</dbReference>
<feature type="compositionally biased region" description="Basic and acidic residues" evidence="2">
    <location>
        <begin position="273"/>
        <end position="312"/>
    </location>
</feature>
<feature type="transmembrane region" description="Helical" evidence="3">
    <location>
        <begin position="105"/>
        <end position="130"/>
    </location>
</feature>